<protein>
    <submittedName>
        <fullName evidence="1">Uncharacterized protein</fullName>
    </submittedName>
</protein>
<dbReference type="OrthoDB" id="10465678at2759"/>
<gene>
    <name evidence="1" type="ORF">HYFRA_00008206</name>
</gene>
<proteinExistence type="predicted"/>
<evidence type="ECO:0000313" key="2">
    <source>
        <dbReference type="Proteomes" id="UP000696280"/>
    </source>
</evidence>
<dbReference type="Proteomes" id="UP000696280">
    <property type="component" value="Unassembled WGS sequence"/>
</dbReference>
<name>A0A9N9Q081_9HELO</name>
<keyword evidence="2" id="KW-1185">Reference proteome</keyword>
<evidence type="ECO:0000313" key="1">
    <source>
        <dbReference type="EMBL" id="CAG8960487.1"/>
    </source>
</evidence>
<accession>A0A9N9Q081</accession>
<organism evidence="1 2">
    <name type="scientific">Hymenoscyphus fraxineus</name>
    <dbReference type="NCBI Taxonomy" id="746836"/>
    <lineage>
        <taxon>Eukaryota</taxon>
        <taxon>Fungi</taxon>
        <taxon>Dikarya</taxon>
        <taxon>Ascomycota</taxon>
        <taxon>Pezizomycotina</taxon>
        <taxon>Leotiomycetes</taxon>
        <taxon>Helotiales</taxon>
        <taxon>Helotiaceae</taxon>
        <taxon>Hymenoscyphus</taxon>
    </lineage>
</organism>
<dbReference type="EMBL" id="CAJVRL010000099">
    <property type="protein sequence ID" value="CAG8960487.1"/>
    <property type="molecule type" value="Genomic_DNA"/>
</dbReference>
<comment type="caution">
    <text evidence="1">The sequence shown here is derived from an EMBL/GenBank/DDBJ whole genome shotgun (WGS) entry which is preliminary data.</text>
</comment>
<sequence>MPEILLAPLVPIGARDDALSGDILDPPALPADDRPHWGIVYIHRDLLHLLLPQPPPPAVLPAAGWPGPQEWVDVGGEGSRRMYLDNESWYTWTTPAGEVFMERGNDLWVRTQEAYQYRRKEADLGNRVGDEDTGALMEVPDVWQCECSKARTELAKDEANLRWIDRPGGVEILAP</sequence>
<dbReference type="AlphaFoldDB" id="A0A9N9Q081"/>
<reference evidence="1" key="1">
    <citation type="submission" date="2021-07" db="EMBL/GenBank/DDBJ databases">
        <authorList>
            <person name="Durling M."/>
        </authorList>
    </citation>
    <scope>NUCLEOTIDE SEQUENCE</scope>
</reference>